<dbReference type="InterPro" id="IPR058053">
    <property type="entry name" value="RamC_C"/>
</dbReference>
<dbReference type="Gene3D" id="3.30.2430.10">
    <property type="entry name" value="phosphothreonine lyase"/>
    <property type="match status" value="1"/>
</dbReference>
<comment type="caution">
    <text evidence="3">The sequence shown here is derived from an EMBL/GenBank/DDBJ whole genome shotgun (WGS) entry which is preliminary data.</text>
</comment>
<dbReference type="InterPro" id="IPR053524">
    <property type="entry name" value="Aerial_hyphae_peptide-synth"/>
</dbReference>
<name>A0A7X2YYT1_9BACL</name>
<reference evidence="3 4" key="1">
    <citation type="submission" date="2019-11" db="EMBL/GenBank/DDBJ databases">
        <title>Draft genome sequences of five Paenibacillus species of dairy origin.</title>
        <authorList>
            <person name="Olajide A.M."/>
            <person name="Chen S."/>
            <person name="Lapointe G."/>
        </authorList>
    </citation>
    <scope>NUCLEOTIDE SEQUENCE [LARGE SCALE GENOMIC DNA]</scope>
    <source>
        <strain evidence="3 4">12CR55</strain>
    </source>
</reference>
<protein>
    <submittedName>
        <fullName evidence="3">Protein kinase</fullName>
    </submittedName>
</protein>
<dbReference type="SMART" id="SM01260">
    <property type="entry name" value="LANC_like"/>
    <property type="match status" value="1"/>
</dbReference>
<evidence type="ECO:0000313" key="4">
    <source>
        <dbReference type="Proteomes" id="UP000447876"/>
    </source>
</evidence>
<dbReference type="InterPro" id="IPR011009">
    <property type="entry name" value="Kinase-like_dom_sf"/>
</dbReference>
<dbReference type="PROSITE" id="PS50011">
    <property type="entry name" value="PROTEIN_KINASE_DOM"/>
    <property type="match status" value="1"/>
</dbReference>
<dbReference type="GO" id="GO:0005524">
    <property type="term" value="F:ATP binding"/>
    <property type="evidence" value="ECO:0007669"/>
    <property type="project" value="InterPro"/>
</dbReference>
<dbReference type="SUPFAM" id="SSF158745">
    <property type="entry name" value="LanC-like"/>
    <property type="match status" value="1"/>
</dbReference>
<evidence type="ECO:0000259" key="2">
    <source>
        <dbReference type="PROSITE" id="PS50011"/>
    </source>
</evidence>
<dbReference type="InterPro" id="IPR007822">
    <property type="entry name" value="LANC-like"/>
</dbReference>
<dbReference type="SMART" id="SM00220">
    <property type="entry name" value="S_TKc"/>
    <property type="match status" value="1"/>
</dbReference>
<keyword evidence="1" id="KW-0472">Membrane</keyword>
<keyword evidence="3" id="KW-0808">Transferase</keyword>
<dbReference type="PANTHER" id="PTHR44167:SF24">
    <property type="entry name" value="SERINE_THREONINE-PROTEIN KINASE CHK2"/>
    <property type="match status" value="1"/>
</dbReference>
<dbReference type="CDD" id="cd04791">
    <property type="entry name" value="LanC_SerThrkinase"/>
    <property type="match status" value="1"/>
</dbReference>
<dbReference type="Pfam" id="PF00069">
    <property type="entry name" value="Pkinase"/>
    <property type="match status" value="1"/>
</dbReference>
<dbReference type="OrthoDB" id="1492512at2"/>
<dbReference type="GO" id="GO:0004672">
    <property type="term" value="F:protein kinase activity"/>
    <property type="evidence" value="ECO:0007669"/>
    <property type="project" value="InterPro"/>
</dbReference>
<keyword evidence="1" id="KW-0812">Transmembrane</keyword>
<dbReference type="InterPro" id="IPR000719">
    <property type="entry name" value="Prot_kinase_dom"/>
</dbReference>
<dbReference type="PANTHER" id="PTHR44167">
    <property type="entry name" value="OVARIAN-SPECIFIC SERINE/THREONINE-PROTEIN KINASE LOK-RELATED"/>
    <property type="match status" value="1"/>
</dbReference>
<proteinExistence type="predicted"/>
<dbReference type="SUPFAM" id="SSF56112">
    <property type="entry name" value="Protein kinase-like (PK-like)"/>
    <property type="match status" value="1"/>
</dbReference>
<feature type="domain" description="Protein kinase" evidence="2">
    <location>
        <begin position="227"/>
        <end position="493"/>
    </location>
</feature>
<dbReference type="Gene3D" id="1.50.10.20">
    <property type="match status" value="1"/>
</dbReference>
<dbReference type="InterPro" id="IPR038498">
    <property type="entry name" value="OspF/SpvC_sf"/>
</dbReference>
<gene>
    <name evidence="3" type="ORF">GNP95_00775</name>
</gene>
<dbReference type="EMBL" id="WNZW01000001">
    <property type="protein sequence ID" value="MUG43549.1"/>
    <property type="molecule type" value="Genomic_DNA"/>
</dbReference>
<evidence type="ECO:0000256" key="1">
    <source>
        <dbReference type="SAM" id="Phobius"/>
    </source>
</evidence>
<dbReference type="InterPro" id="IPR057929">
    <property type="entry name" value="RamC_N"/>
</dbReference>
<dbReference type="Proteomes" id="UP000447876">
    <property type="component" value="Unassembled WGS sequence"/>
</dbReference>
<sequence>MDKNHLYFKYVNNDSKYFEKLQAGNKTAEFTVNHLSEDCLIRTEENSPWIIYSFANKKIKDQGWKIHVSATMENAQQILADISQVLIERKITFKHLLNKTCLHSINSKNGNRISSGKFITIYPPTDEEFYQLLHILYDKVKDQENGPYILSDKCWKNSNIYYRYGGFVKISNEKGEFCIKDPTGQLIPDNRTPYYQAPEFVKDFDQFLELNNHFSDADENNSKFKQYKFQNALRFTNGGGIYIAERNEDKRKVVIKEARPKVGLDGQNKDAIDRLQKEYEALSKLTDVKGVVKVVDYFKSWKHLFLVEEYVEGIDMKTWIAAKYPFHRDKDKEIYMNELRQIILRLIDIVTEMHGQNVGMGDLQPANIMITKDLEVTLIDFESADHKDREDKAAIHTMGFSDHQNINRKERDWYAVKKILRYCVLPIGPISNIEDSITSYHNEWIKQEFGSEFFLFLREVENRCDTHLSATKEKQYNPIDYTQKRLSDEINWLIEGLRAGILANLVPDQGLIHGDIRQFEIAGGATNVLTGGTGAALALFRTGNVDKQVIHWIEQQFIHNIHSEQLELQGQGLFTGKAGIAATLYELGYKDRALNLFNNLTGNSGDISLRSGLAGIGLALISLYFEENNDQYLKQAESIASHIIQFLRDNRSLTVSDWAADPVGLIDGWSGVSLFFTAMYAITRNTTFYVVAQELVELDLKNIHIDEELQVLQTMNDRKLLIPYLAGGSIGIGVAIWYLNHVSGQKHYQDEFKLIVNLNHIRCTFTGGLFDGAGGFLLIPPLLDDTYEMIETHKKRAVDRLNLFLIFKEDHCLFPGNFCYRLSDDLYSGSAGIILGLQGILESNPLYWLPVININQFVTKTRYMNTPLVT</sequence>
<dbReference type="RefSeq" id="WP_155609032.1">
    <property type="nucleotide sequence ID" value="NZ_WNZW01000001.1"/>
</dbReference>
<accession>A0A7X2YYT1</accession>
<dbReference type="Gene3D" id="1.10.510.10">
    <property type="entry name" value="Transferase(Phosphotransferase) domain 1"/>
    <property type="match status" value="1"/>
</dbReference>
<keyword evidence="3" id="KW-0418">Kinase</keyword>
<feature type="transmembrane region" description="Helical" evidence="1">
    <location>
        <begin position="720"/>
        <end position="739"/>
    </location>
</feature>
<dbReference type="GO" id="GO:0031179">
    <property type="term" value="P:peptide modification"/>
    <property type="evidence" value="ECO:0007669"/>
    <property type="project" value="InterPro"/>
</dbReference>
<dbReference type="Pfam" id="PF05147">
    <property type="entry name" value="LANC_like"/>
    <property type="match status" value="1"/>
</dbReference>
<organism evidence="3 4">
    <name type="scientific">Paenibacillus woosongensis</name>
    <dbReference type="NCBI Taxonomy" id="307580"/>
    <lineage>
        <taxon>Bacteria</taxon>
        <taxon>Bacillati</taxon>
        <taxon>Bacillota</taxon>
        <taxon>Bacilli</taxon>
        <taxon>Bacillales</taxon>
        <taxon>Paenibacillaceae</taxon>
        <taxon>Paenibacillus</taxon>
    </lineage>
</organism>
<evidence type="ECO:0000313" key="3">
    <source>
        <dbReference type="EMBL" id="MUG43549.1"/>
    </source>
</evidence>
<keyword evidence="1" id="KW-1133">Transmembrane helix</keyword>
<dbReference type="NCBIfam" id="NF038151">
    <property type="entry name" value="lanthi_synth_III"/>
    <property type="match status" value="1"/>
</dbReference>
<dbReference type="Pfam" id="PF25816">
    <property type="entry name" value="RamC_N"/>
    <property type="match status" value="1"/>
</dbReference>
<dbReference type="AlphaFoldDB" id="A0A7X2YYT1"/>